<keyword evidence="10" id="KW-1185">Reference proteome</keyword>
<reference evidence="9" key="1">
    <citation type="journal article" date="2020" name="Stud. Mycol.">
        <title>101 Dothideomycetes genomes: a test case for predicting lifestyles and emergence of pathogens.</title>
        <authorList>
            <person name="Haridas S."/>
            <person name="Albert R."/>
            <person name="Binder M."/>
            <person name="Bloem J."/>
            <person name="Labutti K."/>
            <person name="Salamov A."/>
            <person name="Andreopoulos B."/>
            <person name="Baker S."/>
            <person name="Barry K."/>
            <person name="Bills G."/>
            <person name="Bluhm B."/>
            <person name="Cannon C."/>
            <person name="Castanera R."/>
            <person name="Culley D."/>
            <person name="Daum C."/>
            <person name="Ezra D."/>
            <person name="Gonzalez J."/>
            <person name="Henrissat B."/>
            <person name="Kuo A."/>
            <person name="Liang C."/>
            <person name="Lipzen A."/>
            <person name="Lutzoni F."/>
            <person name="Magnuson J."/>
            <person name="Mondo S."/>
            <person name="Nolan M."/>
            <person name="Ohm R."/>
            <person name="Pangilinan J."/>
            <person name="Park H.-J."/>
            <person name="Ramirez L."/>
            <person name="Alfaro M."/>
            <person name="Sun H."/>
            <person name="Tritt A."/>
            <person name="Yoshinaga Y."/>
            <person name="Zwiers L.-H."/>
            <person name="Turgeon B."/>
            <person name="Goodwin S."/>
            <person name="Spatafora J."/>
            <person name="Crous P."/>
            <person name="Grigoriev I."/>
        </authorList>
    </citation>
    <scope>NUCLEOTIDE SEQUENCE</scope>
    <source>
        <strain evidence="9">CBS 123094</strain>
    </source>
</reference>
<dbReference type="Pfam" id="PF01794">
    <property type="entry name" value="Ferric_reduct"/>
    <property type="match status" value="1"/>
</dbReference>
<name>A0A6A5W481_9PLEO</name>
<feature type="transmembrane region" description="Helical" evidence="7">
    <location>
        <begin position="130"/>
        <end position="147"/>
    </location>
</feature>
<evidence type="ECO:0000259" key="8">
    <source>
        <dbReference type="Pfam" id="PF01794"/>
    </source>
</evidence>
<evidence type="ECO:0000256" key="4">
    <source>
        <dbReference type="ARBA" id="ARBA00022989"/>
    </source>
</evidence>
<dbReference type="GO" id="GO:0000293">
    <property type="term" value="F:ferric-chelate reductase activity"/>
    <property type="evidence" value="ECO:0007669"/>
    <property type="project" value="TreeGrafter"/>
</dbReference>
<feature type="domain" description="Ferric oxidoreductase" evidence="8">
    <location>
        <begin position="2"/>
        <end position="115"/>
    </location>
</feature>
<keyword evidence="4 7" id="KW-1133">Transmembrane helix</keyword>
<dbReference type="GO" id="GO:0015677">
    <property type="term" value="P:copper ion import"/>
    <property type="evidence" value="ECO:0007669"/>
    <property type="project" value="TreeGrafter"/>
</dbReference>
<sequence length="187" mass="21433">SMAVGNTVALFLFSSRNNVLLYLTDWSCSTHLLLHHWLGYWTALHTIIHPAMLWSYYSQAGTYLAELKRLCWQWGIVGTATACALIPFSLLKVRKMFHELFITSHVVLSLLSLIGYHYHVWYVYTYNWGYEIWMFVAAGIWALEHVLRIGQMTLQGSSMAVFTVVPDVDGEHIQIGVEGRDFMEGVV</sequence>
<evidence type="ECO:0000256" key="5">
    <source>
        <dbReference type="ARBA" id="ARBA00023065"/>
    </source>
</evidence>
<dbReference type="OrthoDB" id="167398at2759"/>
<evidence type="ECO:0000313" key="9">
    <source>
        <dbReference type="EMBL" id="KAF1993965.1"/>
    </source>
</evidence>
<feature type="non-terminal residue" evidence="9">
    <location>
        <position position="1"/>
    </location>
</feature>
<dbReference type="PANTHER" id="PTHR32361">
    <property type="entry name" value="FERRIC/CUPRIC REDUCTASE TRANSMEMBRANE COMPONENT"/>
    <property type="match status" value="1"/>
</dbReference>
<dbReference type="EMBL" id="ML977677">
    <property type="protein sequence ID" value="KAF1993965.1"/>
    <property type="molecule type" value="Genomic_DNA"/>
</dbReference>
<evidence type="ECO:0000256" key="1">
    <source>
        <dbReference type="ARBA" id="ARBA00004141"/>
    </source>
</evidence>
<keyword evidence="3 7" id="KW-0812">Transmembrane</keyword>
<evidence type="ECO:0000256" key="2">
    <source>
        <dbReference type="ARBA" id="ARBA00022448"/>
    </source>
</evidence>
<keyword evidence="5" id="KW-0406">Ion transport</keyword>
<keyword evidence="2" id="KW-0813">Transport</keyword>
<dbReference type="InterPro" id="IPR013130">
    <property type="entry name" value="Fe3_Rdtase_TM_dom"/>
</dbReference>
<dbReference type="Proteomes" id="UP000799779">
    <property type="component" value="Unassembled WGS sequence"/>
</dbReference>
<accession>A0A6A5W481</accession>
<dbReference type="GO" id="GO:0006826">
    <property type="term" value="P:iron ion transport"/>
    <property type="evidence" value="ECO:0007669"/>
    <property type="project" value="TreeGrafter"/>
</dbReference>
<comment type="subcellular location">
    <subcellularLocation>
        <location evidence="1">Membrane</location>
        <topology evidence="1">Multi-pass membrane protein</topology>
    </subcellularLocation>
</comment>
<dbReference type="GO" id="GO:0005886">
    <property type="term" value="C:plasma membrane"/>
    <property type="evidence" value="ECO:0007669"/>
    <property type="project" value="TreeGrafter"/>
</dbReference>
<dbReference type="PANTHER" id="PTHR32361:SF9">
    <property type="entry name" value="FERRIC REDUCTASE TRANSMEMBRANE COMPONENT 3-RELATED"/>
    <property type="match status" value="1"/>
</dbReference>
<dbReference type="InterPro" id="IPR051410">
    <property type="entry name" value="Ferric/Cupric_Reductase"/>
</dbReference>
<feature type="transmembrane region" description="Helical" evidence="7">
    <location>
        <begin position="37"/>
        <end position="57"/>
    </location>
</feature>
<evidence type="ECO:0000256" key="3">
    <source>
        <dbReference type="ARBA" id="ARBA00022692"/>
    </source>
</evidence>
<evidence type="ECO:0000256" key="6">
    <source>
        <dbReference type="ARBA" id="ARBA00023136"/>
    </source>
</evidence>
<evidence type="ECO:0000256" key="7">
    <source>
        <dbReference type="SAM" id="Phobius"/>
    </source>
</evidence>
<gene>
    <name evidence="9" type="ORF">P154DRAFT_587384</name>
</gene>
<proteinExistence type="predicted"/>
<dbReference type="AlphaFoldDB" id="A0A6A5W481"/>
<dbReference type="GO" id="GO:0006879">
    <property type="term" value="P:intracellular iron ion homeostasis"/>
    <property type="evidence" value="ECO:0007669"/>
    <property type="project" value="TreeGrafter"/>
</dbReference>
<organism evidence="9 10">
    <name type="scientific">Amniculicola lignicola CBS 123094</name>
    <dbReference type="NCBI Taxonomy" id="1392246"/>
    <lineage>
        <taxon>Eukaryota</taxon>
        <taxon>Fungi</taxon>
        <taxon>Dikarya</taxon>
        <taxon>Ascomycota</taxon>
        <taxon>Pezizomycotina</taxon>
        <taxon>Dothideomycetes</taxon>
        <taxon>Pleosporomycetidae</taxon>
        <taxon>Pleosporales</taxon>
        <taxon>Amniculicolaceae</taxon>
        <taxon>Amniculicola</taxon>
    </lineage>
</organism>
<feature type="transmembrane region" description="Helical" evidence="7">
    <location>
        <begin position="100"/>
        <end position="118"/>
    </location>
</feature>
<keyword evidence="6 7" id="KW-0472">Membrane</keyword>
<protein>
    <recommendedName>
        <fullName evidence="8">Ferric oxidoreductase domain-containing protein</fullName>
    </recommendedName>
</protein>
<feature type="transmembrane region" description="Helical" evidence="7">
    <location>
        <begin position="72"/>
        <end position="93"/>
    </location>
</feature>
<evidence type="ECO:0000313" key="10">
    <source>
        <dbReference type="Proteomes" id="UP000799779"/>
    </source>
</evidence>